<sequence>MFTVADLEERWESLPAREQPAWSDHPSLSRMRTELRFREPLVTESEIEAARAGIARVATGDALLLQAGDCAESFDESGPSVTAAKAAVIGDLADSLTLSTGQPVMRFGRMAGQYAKPRSSATETVAGIEMPTFRGHIVNSPAPHPAARVPDPERLLQAYDHSARVLAGLRGSLWVSHEALLLDYEGPQVRRGAGLYLASTHLPWIGERTRQADHAHVAMLAAVTNPVACKVGPTASPESVVDLCERLDPHREPGRLTLIARMGAGRVAEALPPIARAVRRAGHPVVWLSDPMHGNTVRAKSGEKTRHLDSMIAEAGLFRAALEGLGLHPGGLHLEVAAADVTECVGAGVAEDELGRRYESLCDPRLNPVQARTLIETVF</sequence>
<name>A0ABS5YKC1_9ACTN</name>
<gene>
    <name evidence="4" type="ORF">KOI35_10040</name>
</gene>
<comment type="pathway">
    <text evidence="3">Metabolic intermediate biosynthesis; chorismate biosynthesis; chorismate from D-erythrose 4-phosphate and phosphoenolpyruvate: step 1/7.</text>
</comment>
<proteinExistence type="inferred from homology"/>
<protein>
    <recommendedName>
        <fullName evidence="3">Phospho-2-dehydro-3-deoxyheptonate aldolase</fullName>
        <ecNumber evidence="3">2.5.1.54</ecNumber>
    </recommendedName>
</protein>
<organism evidence="4 5">
    <name type="scientific">Paractinoplanes bogorensis</name>
    <dbReference type="NCBI Taxonomy" id="1610840"/>
    <lineage>
        <taxon>Bacteria</taxon>
        <taxon>Bacillati</taxon>
        <taxon>Actinomycetota</taxon>
        <taxon>Actinomycetes</taxon>
        <taxon>Micromonosporales</taxon>
        <taxon>Micromonosporaceae</taxon>
        <taxon>Paractinoplanes</taxon>
    </lineage>
</organism>
<dbReference type="EC" id="2.5.1.54" evidence="3"/>
<dbReference type="InterPro" id="IPR002480">
    <property type="entry name" value="DAHP_synth_2"/>
</dbReference>
<keyword evidence="5" id="KW-1185">Reference proteome</keyword>
<evidence type="ECO:0000256" key="1">
    <source>
        <dbReference type="ARBA" id="ARBA00008911"/>
    </source>
</evidence>
<dbReference type="Gene3D" id="3.20.20.70">
    <property type="entry name" value="Aldolase class I"/>
    <property type="match status" value="1"/>
</dbReference>
<keyword evidence="3" id="KW-0057">Aromatic amino acid biosynthesis</keyword>
<dbReference type="PANTHER" id="PTHR21337">
    <property type="entry name" value="PHOSPHO-2-DEHYDRO-3-DEOXYHEPTONATE ALDOLASE 1, 2"/>
    <property type="match status" value="1"/>
</dbReference>
<dbReference type="SUPFAM" id="SSF51569">
    <property type="entry name" value="Aldolase"/>
    <property type="match status" value="1"/>
</dbReference>
<dbReference type="RefSeq" id="WP_215785881.1">
    <property type="nucleotide sequence ID" value="NZ_JAHKKG010000003.1"/>
</dbReference>
<reference evidence="4 5" key="1">
    <citation type="submission" date="2021-06" db="EMBL/GenBank/DDBJ databases">
        <title>Actinoplanes lichenicola sp. nov., and Actinoplanes ovalisporus sp. nov., isolated from lichen in Thailand.</title>
        <authorList>
            <person name="Saeng-In P."/>
            <person name="Kanchanasin P."/>
            <person name="Yuki M."/>
            <person name="Kudo T."/>
            <person name="Ohkuma M."/>
            <person name="Phongsopitanun W."/>
            <person name="Tanasupawat S."/>
        </authorList>
    </citation>
    <scope>NUCLEOTIDE SEQUENCE [LARGE SCALE GENOMIC DNA]</scope>
    <source>
        <strain evidence="4 5">NBRC 110975</strain>
    </source>
</reference>
<dbReference type="PANTHER" id="PTHR21337:SF0">
    <property type="entry name" value="PHOSPHO-2-DEHYDRO-3-DEOXYHEPTONATE ALDOLASE"/>
    <property type="match status" value="1"/>
</dbReference>
<dbReference type="Pfam" id="PF01474">
    <property type="entry name" value="DAHP_synth_2"/>
    <property type="match status" value="2"/>
</dbReference>
<dbReference type="EMBL" id="JAHKKG010000003">
    <property type="protein sequence ID" value="MBU2663848.1"/>
    <property type="molecule type" value="Genomic_DNA"/>
</dbReference>
<dbReference type="Proteomes" id="UP001519654">
    <property type="component" value="Unassembled WGS sequence"/>
</dbReference>
<comment type="caution">
    <text evidence="4">The sequence shown here is derived from an EMBL/GenBank/DDBJ whole genome shotgun (WGS) entry which is preliminary data.</text>
</comment>
<evidence type="ECO:0000313" key="5">
    <source>
        <dbReference type="Proteomes" id="UP001519654"/>
    </source>
</evidence>
<evidence type="ECO:0000256" key="3">
    <source>
        <dbReference type="RuleBase" id="RU363071"/>
    </source>
</evidence>
<dbReference type="InterPro" id="IPR013785">
    <property type="entry name" value="Aldolase_TIM"/>
</dbReference>
<accession>A0ABS5YKC1</accession>
<keyword evidence="3" id="KW-0028">Amino-acid biosynthesis</keyword>
<comment type="catalytic activity">
    <reaction evidence="3">
        <text>D-erythrose 4-phosphate + phosphoenolpyruvate + H2O = 7-phospho-2-dehydro-3-deoxy-D-arabino-heptonate + phosphate</text>
        <dbReference type="Rhea" id="RHEA:14717"/>
        <dbReference type="ChEBI" id="CHEBI:15377"/>
        <dbReference type="ChEBI" id="CHEBI:16897"/>
        <dbReference type="ChEBI" id="CHEBI:43474"/>
        <dbReference type="ChEBI" id="CHEBI:58394"/>
        <dbReference type="ChEBI" id="CHEBI:58702"/>
        <dbReference type="EC" id="2.5.1.54"/>
    </reaction>
</comment>
<comment type="similarity">
    <text evidence="1 3">Belongs to the class-II DAHP synthase family.</text>
</comment>
<keyword evidence="2 3" id="KW-0808">Transferase</keyword>
<evidence type="ECO:0000256" key="2">
    <source>
        <dbReference type="ARBA" id="ARBA00022679"/>
    </source>
</evidence>
<evidence type="ECO:0000313" key="4">
    <source>
        <dbReference type="EMBL" id="MBU2663848.1"/>
    </source>
</evidence>